<dbReference type="InterPro" id="IPR051465">
    <property type="entry name" value="Cell_Envelope_Struct_Comp"/>
</dbReference>
<dbReference type="EMBL" id="CP003642">
    <property type="protein sequence ID" value="AFZ22901.1"/>
    <property type="molecule type" value="Genomic_DNA"/>
</dbReference>
<dbReference type="PATRIC" id="fig|56107.3.peg.632"/>
<dbReference type="GO" id="GO:0008643">
    <property type="term" value="P:carbohydrate transport"/>
    <property type="evidence" value="ECO:0007669"/>
    <property type="project" value="InterPro"/>
</dbReference>
<dbReference type="Pfam" id="PF00395">
    <property type="entry name" value="SLH"/>
    <property type="match status" value="1"/>
</dbReference>
<dbReference type="KEGG" id="csg:Cylst_0566"/>
<evidence type="ECO:0000313" key="5">
    <source>
        <dbReference type="EMBL" id="AFZ22901.1"/>
    </source>
</evidence>
<keyword evidence="6" id="KW-1185">Reference proteome</keyword>
<dbReference type="PANTHER" id="PTHR43308">
    <property type="entry name" value="OUTER MEMBRANE PROTEIN ALPHA-RELATED"/>
    <property type="match status" value="1"/>
</dbReference>
<dbReference type="STRING" id="56107.Cylst_0566"/>
<dbReference type="Proteomes" id="UP000010475">
    <property type="component" value="Chromosome"/>
</dbReference>
<dbReference type="Pfam" id="PF04966">
    <property type="entry name" value="OprB"/>
    <property type="match status" value="2"/>
</dbReference>
<dbReference type="PROSITE" id="PS51272">
    <property type="entry name" value="SLH"/>
    <property type="match status" value="1"/>
</dbReference>
<proteinExistence type="inferred from homology"/>
<dbReference type="InterPro" id="IPR001119">
    <property type="entry name" value="SLH_dom"/>
</dbReference>
<accession>K9WSZ0</accession>
<gene>
    <name evidence="5" type="ORF">Cylst_0566</name>
</gene>
<dbReference type="AlphaFoldDB" id="K9WSZ0"/>
<evidence type="ECO:0000256" key="2">
    <source>
        <dbReference type="RuleBase" id="RU363072"/>
    </source>
</evidence>
<name>K9WSZ0_9NOST</name>
<dbReference type="InterPro" id="IPR038673">
    <property type="entry name" value="OprB_sf"/>
</dbReference>
<dbReference type="eggNOG" id="COG3659">
    <property type="taxonomic scope" value="Bacteria"/>
</dbReference>
<feature type="domain" description="SLH" evidence="4">
    <location>
        <begin position="82"/>
        <end position="146"/>
    </location>
</feature>
<sequence>MKVKLSDRSDRKAWILAWLIVGAVNGVTQKAIAQEYKDTELLQAQESAGTDESINLNFPLNPISPEDQSSEPTDDPMAQVTSVSQLKDVQATDWAFQALQSLVERYGCIAGYPDSTYRGNRALTRYEFAAGVNACLDRVNELIATASSDLSSREDLATLQKLQTEFAPELATLRGRVDKLEARTAEIAANQFSPTTKLYGTVVVDVQGRTSNRGDVNPRDGVKDTDDIGTNANVISYTRLDLVSQFSPGTFLWTSITNVKGATSPRFTSVDAFNNFNGDVVLGNEYLAPEPLISDLFFNWQATDNLVLRVGAAGMDLVTNFRRLNRTLGPDLGALSRFGQRNPLLFTGFGRAGVALDWQFAKNASLQAVYSSNNPGNPGNESGLFDGNTTTGVQLQVAPTKSLDFSLYYVNNYGSNGCMFTFVGDDCLTGSKDPEGNLQTGQPLQTNAVGASVNWQITRGINLGGWGGYTNSQIPGLSGTVETTNYMVYLNFPDLFAKGNFGGIYVGQPPKIISSDLPVGNNVPGLINGNGGLAGGQPGTTTHIEAFYRFRLTDNIHITPGIIHIIDPGHTPDSDPVTIGILRSTFLF</sequence>
<reference evidence="5 6" key="1">
    <citation type="submission" date="2012-06" db="EMBL/GenBank/DDBJ databases">
        <title>Finished chromosome of genome of Cylindrospermum stagnale PCC 7417.</title>
        <authorList>
            <consortium name="US DOE Joint Genome Institute"/>
            <person name="Gugger M."/>
            <person name="Coursin T."/>
            <person name="Rippka R."/>
            <person name="Tandeau De Marsac N."/>
            <person name="Huntemann M."/>
            <person name="Wei C.-L."/>
            <person name="Han J."/>
            <person name="Detter J.C."/>
            <person name="Han C."/>
            <person name="Tapia R."/>
            <person name="Chen A."/>
            <person name="Kyrpides N."/>
            <person name="Mavromatis K."/>
            <person name="Markowitz V."/>
            <person name="Szeto E."/>
            <person name="Ivanova N."/>
            <person name="Pagani I."/>
            <person name="Pati A."/>
            <person name="Goodwin L."/>
            <person name="Nordberg H.P."/>
            <person name="Cantor M.N."/>
            <person name="Hua S.X."/>
            <person name="Woyke T."/>
            <person name="Kerfeld C.A."/>
        </authorList>
    </citation>
    <scope>NUCLEOTIDE SEQUENCE [LARGE SCALE GENOMIC DNA]</scope>
    <source>
        <strain evidence="5 6">PCC 7417</strain>
    </source>
</reference>
<dbReference type="GO" id="GO:0016020">
    <property type="term" value="C:membrane"/>
    <property type="evidence" value="ECO:0007669"/>
    <property type="project" value="InterPro"/>
</dbReference>
<evidence type="ECO:0000256" key="1">
    <source>
        <dbReference type="ARBA" id="ARBA00008769"/>
    </source>
</evidence>
<dbReference type="Gene3D" id="2.40.160.180">
    <property type="entry name" value="Carbohydrate-selective porin OprB"/>
    <property type="match status" value="1"/>
</dbReference>
<dbReference type="NCBIfam" id="NF033921">
    <property type="entry name" value="por_somb"/>
    <property type="match status" value="1"/>
</dbReference>
<evidence type="ECO:0000259" key="4">
    <source>
        <dbReference type="PROSITE" id="PS51272"/>
    </source>
</evidence>
<evidence type="ECO:0000256" key="3">
    <source>
        <dbReference type="SAM" id="MobiDB-lite"/>
    </source>
</evidence>
<organism evidence="5 6">
    <name type="scientific">Cylindrospermum stagnale PCC 7417</name>
    <dbReference type="NCBI Taxonomy" id="56107"/>
    <lineage>
        <taxon>Bacteria</taxon>
        <taxon>Bacillati</taxon>
        <taxon>Cyanobacteriota</taxon>
        <taxon>Cyanophyceae</taxon>
        <taxon>Nostocales</taxon>
        <taxon>Nostocaceae</taxon>
        <taxon>Cylindrospermum</taxon>
    </lineage>
</organism>
<comment type="similarity">
    <text evidence="1 2">Belongs to the OprB family.</text>
</comment>
<dbReference type="InterPro" id="IPR007049">
    <property type="entry name" value="Carb-sel_porin_OprB"/>
</dbReference>
<dbReference type="GO" id="GO:0015288">
    <property type="term" value="F:porin activity"/>
    <property type="evidence" value="ECO:0007669"/>
    <property type="project" value="InterPro"/>
</dbReference>
<dbReference type="RefSeq" id="WP_015206158.1">
    <property type="nucleotide sequence ID" value="NC_019757.1"/>
</dbReference>
<dbReference type="InterPro" id="IPR047684">
    <property type="entry name" value="Por_som-like"/>
</dbReference>
<feature type="region of interest" description="Disordered" evidence="3">
    <location>
        <begin position="53"/>
        <end position="79"/>
    </location>
</feature>
<dbReference type="HOGENOM" id="CLU_018575_1_0_3"/>
<protein>
    <submittedName>
        <fullName evidence="5">Carbohydrate-selective porin</fullName>
    </submittedName>
</protein>
<evidence type="ECO:0000313" key="6">
    <source>
        <dbReference type="Proteomes" id="UP000010475"/>
    </source>
</evidence>
<dbReference type="PANTHER" id="PTHR43308:SF1">
    <property type="entry name" value="OUTER MEMBRANE PROTEIN ALPHA"/>
    <property type="match status" value="1"/>
</dbReference>